<dbReference type="AlphaFoldDB" id="E9E7Q7"/>
<organism evidence="2">
    <name type="scientific">Metarhizium acridum (strain CQMa 102)</name>
    <dbReference type="NCBI Taxonomy" id="655827"/>
    <lineage>
        <taxon>Eukaryota</taxon>
        <taxon>Fungi</taxon>
        <taxon>Dikarya</taxon>
        <taxon>Ascomycota</taxon>
        <taxon>Pezizomycotina</taxon>
        <taxon>Sordariomycetes</taxon>
        <taxon>Hypocreomycetidae</taxon>
        <taxon>Hypocreales</taxon>
        <taxon>Clavicipitaceae</taxon>
        <taxon>Metarhizium</taxon>
    </lineage>
</organism>
<proteinExistence type="predicted"/>
<dbReference type="Proteomes" id="UP000002499">
    <property type="component" value="Unassembled WGS sequence"/>
</dbReference>
<dbReference type="EMBL" id="GL698517">
    <property type="protein sequence ID" value="EFY88041.1"/>
    <property type="molecule type" value="Genomic_DNA"/>
</dbReference>
<reference evidence="1 2" key="1">
    <citation type="journal article" date="2011" name="PLoS Genet.">
        <title>Genome sequencing and comparative transcriptomics of the model entomopathogenic fungi Metarhizium anisopliae and M. acridum.</title>
        <authorList>
            <person name="Gao Q."/>
            <person name="Jin K."/>
            <person name="Ying S.H."/>
            <person name="Zhang Y."/>
            <person name="Xiao G."/>
            <person name="Shang Y."/>
            <person name="Duan Z."/>
            <person name="Hu X."/>
            <person name="Xie X.Q."/>
            <person name="Zhou G."/>
            <person name="Peng G."/>
            <person name="Luo Z."/>
            <person name="Huang W."/>
            <person name="Wang B."/>
            <person name="Fang W."/>
            <person name="Wang S."/>
            <person name="Zhong Y."/>
            <person name="Ma L.J."/>
            <person name="St Leger R.J."/>
            <person name="Zhao G.P."/>
            <person name="Pei Y."/>
            <person name="Feng M.G."/>
            <person name="Xia Y."/>
            <person name="Wang C."/>
        </authorList>
    </citation>
    <scope>NUCLEOTIDE SEQUENCE [LARGE SCALE GENOMIC DNA]</scope>
    <source>
        <strain evidence="1 2">CQMa 102</strain>
    </source>
</reference>
<keyword evidence="2" id="KW-1185">Reference proteome</keyword>
<accession>E9E7Q7</accession>
<dbReference type="OrthoDB" id="414698at2759"/>
<dbReference type="InParanoid" id="E9E7Q7"/>
<gene>
    <name evidence="1" type="ORF">MAC_05905</name>
</gene>
<protein>
    <submittedName>
        <fullName evidence="1">Uncharacterized protein</fullName>
    </submittedName>
</protein>
<sequence>MLSKLRGFLEDMTAEDTMRALVGGQQSFSAPAVRNTLRRLIKALDEDPDITATIIPPYIPLTLIPSGEVIMGGSRQAPTDSVGRNDPYIHGAMALFGMCDEDWPCYPIMAKAIQLRGMPGLQELVSVCEPQGRRGRRKDVGRSCNCLHIEVYAGASLATDSNTEKSLSIPGRSQPSHLVFGKVASLVRHPSVTSSMPRKLLLLTKVGRGHASALLAVAEDLLQRKARIEIHFATLNSLQTEVYSLWENAENQAATATPIDFHRLQGLKMEAGFMQYFSTTFVPCRDSYLPESYLRPLGIRTTMRAIRDTMTITVPYSGTHMQILFNSVASIITSLTLQL</sequence>
<dbReference type="HOGENOM" id="CLU_819113_0_0_1"/>
<name>E9E7Q7_METAQ</name>
<evidence type="ECO:0000313" key="2">
    <source>
        <dbReference type="Proteomes" id="UP000002499"/>
    </source>
</evidence>
<evidence type="ECO:0000313" key="1">
    <source>
        <dbReference type="EMBL" id="EFY88041.1"/>
    </source>
</evidence>